<evidence type="ECO:0000256" key="1">
    <source>
        <dbReference type="SAM" id="SignalP"/>
    </source>
</evidence>
<sequence length="118" mass="13408">MTFVILGLSLAALSMTVAFSRSASAELGCQAEYMRGAETEYRAEESLFKAYDMYCKGHFSPFTEEDEKVKTRVKIRETTQGDYILESCACRKVDGCIKTCSLKFTMQDGKGRIQWIHY</sequence>
<dbReference type="STRING" id="706434.HMPREF9429_01515"/>
<feature type="chain" id="PRO_5003166230" description="Prepilin-type cleavage/methylation N-terminal domain protein" evidence="1">
    <location>
        <begin position="26"/>
        <end position="118"/>
    </location>
</feature>
<dbReference type="EMBL" id="AECS01000039">
    <property type="protein sequence ID" value="EFQ03573.1"/>
    <property type="molecule type" value="Genomic_DNA"/>
</dbReference>
<dbReference type="AlphaFoldDB" id="E2ZDL1"/>
<feature type="signal peptide" evidence="1">
    <location>
        <begin position="1"/>
        <end position="25"/>
    </location>
</feature>
<name>E2ZDL1_9FIRM</name>
<protein>
    <recommendedName>
        <fullName evidence="4">Prepilin-type cleavage/methylation N-terminal domain protein</fullName>
    </recommendedName>
</protein>
<reference evidence="2 3" key="1">
    <citation type="submission" date="2010-08" db="EMBL/GenBank/DDBJ databases">
        <authorList>
            <person name="Weinstock G."/>
            <person name="Sodergren E."/>
            <person name="Clifton S."/>
            <person name="Fulton L."/>
            <person name="Fulton B."/>
            <person name="Courtney L."/>
            <person name="Fronick C."/>
            <person name="Harrison M."/>
            <person name="Strong C."/>
            <person name="Farmer C."/>
            <person name="Delahaunty K."/>
            <person name="Markovic C."/>
            <person name="Hall O."/>
            <person name="Minx P."/>
            <person name="Tomlinson C."/>
            <person name="Mitreva M."/>
            <person name="Hou S."/>
            <person name="Chen J."/>
            <person name="Wollam A."/>
            <person name="Pepin K.H."/>
            <person name="Johnson M."/>
            <person name="Bhonagiri V."/>
            <person name="Zhang X."/>
            <person name="Suruliraj S."/>
            <person name="Warren W."/>
            <person name="Chinwalla A."/>
            <person name="Mardis E.R."/>
            <person name="Wilson R.K."/>
        </authorList>
    </citation>
    <scope>NUCLEOTIDE SEQUENCE [LARGE SCALE GENOMIC DNA]</scope>
    <source>
        <strain evidence="2 3">F0359</strain>
    </source>
</reference>
<evidence type="ECO:0008006" key="4">
    <source>
        <dbReference type="Google" id="ProtNLM"/>
    </source>
</evidence>
<evidence type="ECO:0000313" key="2">
    <source>
        <dbReference type="EMBL" id="EFQ03573.1"/>
    </source>
</evidence>
<keyword evidence="1" id="KW-0732">Signal</keyword>
<dbReference type="Proteomes" id="UP000003195">
    <property type="component" value="Unassembled WGS sequence"/>
</dbReference>
<proteinExistence type="predicted"/>
<accession>E2ZDL1</accession>
<organism evidence="2 3">
    <name type="scientific">Megasphaera micronuciformis F0359</name>
    <dbReference type="NCBI Taxonomy" id="706434"/>
    <lineage>
        <taxon>Bacteria</taxon>
        <taxon>Bacillati</taxon>
        <taxon>Bacillota</taxon>
        <taxon>Negativicutes</taxon>
        <taxon>Veillonellales</taxon>
        <taxon>Veillonellaceae</taxon>
        <taxon>Megasphaera</taxon>
    </lineage>
</organism>
<dbReference type="HOGENOM" id="CLU_2070303_0_0_9"/>
<comment type="caution">
    <text evidence="2">The sequence shown here is derived from an EMBL/GenBank/DDBJ whole genome shotgun (WGS) entry which is preliminary data.</text>
</comment>
<keyword evidence="3" id="KW-1185">Reference proteome</keyword>
<evidence type="ECO:0000313" key="3">
    <source>
        <dbReference type="Proteomes" id="UP000003195"/>
    </source>
</evidence>
<gene>
    <name evidence="2" type="ORF">HMPREF9429_01515</name>
</gene>